<feature type="domain" description="NB-ARC" evidence="8">
    <location>
        <begin position="165"/>
        <end position="341"/>
    </location>
</feature>
<dbReference type="FunFam" id="1.10.8.430:FF:000003">
    <property type="entry name" value="Probable disease resistance protein At5g66910"/>
    <property type="match status" value="1"/>
</dbReference>
<dbReference type="FunFam" id="3.40.50.300:FF:001091">
    <property type="entry name" value="Probable disease resistance protein At1g61300"/>
    <property type="match status" value="2"/>
</dbReference>
<dbReference type="Pfam" id="PF00931">
    <property type="entry name" value="NB-ARC"/>
    <property type="match status" value="2"/>
</dbReference>
<accession>A0ABD1P010</accession>
<dbReference type="PANTHER" id="PTHR23155:SF1185">
    <property type="entry name" value="DISEASE RESISTANCE RPP8-LIKE PROTEIN 3-RELATED"/>
    <property type="match status" value="1"/>
</dbReference>
<dbReference type="SUPFAM" id="SSF52058">
    <property type="entry name" value="L domain-like"/>
    <property type="match status" value="2"/>
</dbReference>
<dbReference type="PANTHER" id="PTHR23155">
    <property type="entry name" value="DISEASE RESISTANCE PROTEIN RP"/>
    <property type="match status" value="1"/>
</dbReference>
<dbReference type="InterPro" id="IPR027417">
    <property type="entry name" value="P-loop_NTPase"/>
</dbReference>
<dbReference type="GO" id="GO:0005524">
    <property type="term" value="F:ATP binding"/>
    <property type="evidence" value="ECO:0007669"/>
    <property type="project" value="UniProtKB-KW"/>
</dbReference>
<proteinExistence type="inferred from homology"/>
<dbReference type="InterPro" id="IPR038005">
    <property type="entry name" value="RX-like_CC"/>
</dbReference>
<sequence length="1555" mass="179565">MAESVVFCAIQHLGELLIREAQFLHGIYGHLEKIHIKLRRLQCISKIADARQDEDERIRDWVAETRKVAYDAEDCLEIFAVEIASRGEHNVLRRYACLLKEVTSLLHLGPKIQDVEAKISDLETDSRVRHISSTCQGEISSPRSERREQLRRSYSHHEEDFVGLEEDVEKLVAELVNEDGGKCYHVVSITGMGGIGKTALARKVYHHADVRSHFHALAWICISRQWHPEGVLQQILNKLVPERREQINTMKDIAELVKELFEVQKRKKCLVVLDDVWEKDVWSSLRPAFPNRKLVSRVIVTTRNKEIAQHLDTDTTCFLYEQRFLNEKESWELLQKKAFAGTNISGMRVFGCEHEDPRLSTSSADSFQSCSSDMEEDEAMCNPRMLNSEDGIQERKNQIDIEKLGKEMVGQCGGLPLAIVVLGGLLMTKSTLSEWKTVHQNFNSLLRRGTSLGENGRVYEVLALSYHDLPYQVKPCFLHLGNFPEDYKISTRKLYQLWAAEGFIFSDSYQAEEEESIMDVAERYLHELKQRCMVQVQVEESSGQIKSCQLHDLTRELCLLKGKEENFLQRIPFSQEPELVGSCSSSSRTTTASVTRRLSVTVDSDFETYFPPKQENLDRVRSALFFSRLTDRKLNLSLTLLCNGFKLLRVLDLERFDFGRKLSDAIGNLIHLRYLSLRGSQFYRLPSSIGNLKFLQTLDLRVPFLVCLTIPDVIWKLSNLRHLYLPPSHKSKGKLQLGTLSKLEILKNFDTRVSDFSDIPKLTRLQKLSAIFSLEMKNMEAINNYFRTNFNRLRDSSFRVRYDFQSDRDLTLLGELVGYTHLRKMDLIGCLNKLPEHGHFSERLTTLTLRNSRLVEDPMAVLEKLPKLYSLVLRRDVFLGPEIHCSSTGFCQLRTLEIQGQTSLENWRIEKGAMPNLQYLKIDECVNLKMVPEGTEFVTTIRELVIANMPEAFKCRVQMVHEEGGEDFYKVEHIPSITYIDTSRVELENQLGGLDFPTAYSFSVFFIGRNWFFWTPAKFFFINSTKRMEGPIMCLAGYAKTIVQKTDLQVTRLQLRRTYSHLVEEDFVGLDEDVELLVSELVNEGNNKCYQVVSICGMGDFGKTTLARKVYHHGDTRTHFQAFAWVCISQQWQLQEDVLLGILNKLVPEKREIFKSTRDEELVKELYEVQQRKKCLVVLDDIWSMDFWDDLGAAFPPGNTGSKILLTTRNHKIALHIDPTCFLHKPRCLNVEESWELLQRKVFYGKNSPDFKIDSSMEMLGRELVVQCGGLPLAVTILGGLLVTKPTLREWKMVHENFTLYLRRGQNLGEYGKVYEVLALSHRELPYQLKPCFFYLGNFPEDSNIRTRNLYQMWAAEGFLPLDSQHRVKGESIMDVAEQYLCELAQRGMVQVQVEELSGKFKYCQLHDLMRDVCLSNGKEENFLKIIHFRNGYEPIGSRSSLKAATTAPTRRLSVFADVYVEKYFPSKHETTSHVRSVLFFNRCTYRITIQDTLKLLCKDFKLLRVLQLDNFWFRLKLSKAIGDFVHLRYLSFQNSNSIEVPSSLSNLKFLQALD</sequence>
<dbReference type="EMBL" id="JBFOLK010000096">
    <property type="protein sequence ID" value="KAL2456683.1"/>
    <property type="molecule type" value="Genomic_DNA"/>
</dbReference>
<dbReference type="CDD" id="cd14798">
    <property type="entry name" value="RX-CC_like"/>
    <property type="match status" value="1"/>
</dbReference>
<keyword evidence="3" id="KW-0677">Repeat</keyword>
<dbReference type="InterPro" id="IPR032675">
    <property type="entry name" value="LRR_dom_sf"/>
</dbReference>
<keyword evidence="6" id="KW-0067">ATP-binding</keyword>
<dbReference type="Pfam" id="PF18052">
    <property type="entry name" value="Rx_N"/>
    <property type="match status" value="1"/>
</dbReference>
<evidence type="ECO:0000259" key="9">
    <source>
        <dbReference type="Pfam" id="PF18052"/>
    </source>
</evidence>
<evidence type="ECO:0000256" key="4">
    <source>
        <dbReference type="ARBA" id="ARBA00022741"/>
    </source>
</evidence>
<feature type="compositionally biased region" description="Basic and acidic residues" evidence="7">
    <location>
        <begin position="143"/>
        <end position="152"/>
    </location>
</feature>
<evidence type="ECO:0000256" key="1">
    <source>
        <dbReference type="ARBA" id="ARBA00008894"/>
    </source>
</evidence>
<keyword evidence="4" id="KW-0547">Nucleotide-binding</keyword>
<evidence type="ECO:0000256" key="5">
    <source>
        <dbReference type="ARBA" id="ARBA00022821"/>
    </source>
</evidence>
<comment type="caution">
    <text evidence="12">The sequence shown here is derived from an EMBL/GenBank/DDBJ whole genome shotgun (WGS) entry which is preliminary data.</text>
</comment>
<protein>
    <submittedName>
        <fullName evidence="12">Disease resistance protein RPP8</fullName>
    </submittedName>
</protein>
<feature type="domain" description="Disease resistance N-terminal" evidence="9">
    <location>
        <begin position="6"/>
        <end position="88"/>
    </location>
</feature>
<dbReference type="InterPro" id="IPR044974">
    <property type="entry name" value="Disease_R_plants"/>
</dbReference>
<feature type="compositionally biased region" description="Polar residues" evidence="7">
    <location>
        <begin position="133"/>
        <end position="142"/>
    </location>
</feature>
<keyword evidence="5" id="KW-0611">Plant defense</keyword>
<evidence type="ECO:0000259" key="8">
    <source>
        <dbReference type="Pfam" id="PF00931"/>
    </source>
</evidence>
<feature type="domain" description="Disease resistance protein winged helix" evidence="10">
    <location>
        <begin position="1339"/>
        <end position="1413"/>
    </location>
</feature>
<dbReference type="FunFam" id="1.10.10.10:FF:000322">
    <property type="entry name" value="Probable disease resistance protein At1g63360"/>
    <property type="match status" value="2"/>
</dbReference>
<evidence type="ECO:0000256" key="6">
    <source>
        <dbReference type="ARBA" id="ARBA00022840"/>
    </source>
</evidence>
<evidence type="ECO:0000256" key="3">
    <source>
        <dbReference type="ARBA" id="ARBA00022737"/>
    </source>
</evidence>
<dbReference type="Gene3D" id="1.10.8.430">
    <property type="entry name" value="Helical domain of apoptotic protease-activating factors"/>
    <property type="match status" value="2"/>
</dbReference>
<dbReference type="GO" id="GO:0051607">
    <property type="term" value="P:defense response to virus"/>
    <property type="evidence" value="ECO:0007669"/>
    <property type="project" value="UniProtKB-ARBA"/>
</dbReference>
<evidence type="ECO:0000313" key="12">
    <source>
        <dbReference type="EMBL" id="KAL2456683.1"/>
    </source>
</evidence>
<evidence type="ECO:0000256" key="7">
    <source>
        <dbReference type="SAM" id="MobiDB-lite"/>
    </source>
</evidence>
<evidence type="ECO:0000313" key="13">
    <source>
        <dbReference type="Proteomes" id="UP001604336"/>
    </source>
</evidence>
<dbReference type="InterPro" id="IPR042197">
    <property type="entry name" value="Apaf_helical"/>
</dbReference>
<comment type="similarity">
    <text evidence="1">Belongs to the disease resistance NB-LRR family.</text>
</comment>
<keyword evidence="13" id="KW-1185">Reference proteome</keyword>
<evidence type="ECO:0000259" key="11">
    <source>
        <dbReference type="Pfam" id="PF23598"/>
    </source>
</evidence>
<name>A0ABD1P010_9LAMI</name>
<feature type="region of interest" description="Disordered" evidence="7">
    <location>
        <begin position="133"/>
        <end position="152"/>
    </location>
</feature>
<dbReference type="Gene3D" id="3.80.10.10">
    <property type="entry name" value="Ribonuclease Inhibitor"/>
    <property type="match status" value="2"/>
</dbReference>
<dbReference type="InterPro" id="IPR002182">
    <property type="entry name" value="NB-ARC"/>
</dbReference>
<feature type="domain" description="Disease resistance protein winged helix" evidence="10">
    <location>
        <begin position="483"/>
        <end position="557"/>
    </location>
</feature>
<dbReference type="Gene3D" id="1.20.5.4130">
    <property type="match status" value="1"/>
</dbReference>
<dbReference type="Pfam" id="PF23598">
    <property type="entry name" value="LRR_14"/>
    <property type="match status" value="1"/>
</dbReference>
<dbReference type="InterPro" id="IPR058922">
    <property type="entry name" value="WHD_DRP"/>
</dbReference>
<dbReference type="Gene3D" id="1.10.10.10">
    <property type="entry name" value="Winged helix-like DNA-binding domain superfamily/Winged helix DNA-binding domain"/>
    <property type="match status" value="2"/>
</dbReference>
<evidence type="ECO:0000259" key="10">
    <source>
        <dbReference type="Pfam" id="PF23559"/>
    </source>
</evidence>
<gene>
    <name evidence="12" type="ORF">Adt_46680</name>
</gene>
<feature type="domain" description="Disease resistance R13L4/SHOC-2-like LRR" evidence="11">
    <location>
        <begin position="640"/>
        <end position="932"/>
    </location>
</feature>
<reference evidence="13" key="1">
    <citation type="submission" date="2024-07" db="EMBL/GenBank/DDBJ databases">
        <title>Two chromosome-level genome assemblies of Korean endemic species Abeliophyllum distichum and Forsythia ovata (Oleaceae).</title>
        <authorList>
            <person name="Jang H."/>
        </authorList>
    </citation>
    <scope>NUCLEOTIDE SEQUENCE [LARGE SCALE GENOMIC DNA]</scope>
</reference>
<dbReference type="SUPFAM" id="SSF52540">
    <property type="entry name" value="P-loop containing nucleoside triphosphate hydrolases"/>
    <property type="match status" value="3"/>
</dbReference>
<dbReference type="Pfam" id="PF23559">
    <property type="entry name" value="WHD_DRP"/>
    <property type="match status" value="2"/>
</dbReference>
<dbReference type="PRINTS" id="PR00364">
    <property type="entry name" value="DISEASERSIST"/>
</dbReference>
<dbReference type="InterPro" id="IPR036388">
    <property type="entry name" value="WH-like_DNA-bd_sf"/>
</dbReference>
<organism evidence="12 13">
    <name type="scientific">Abeliophyllum distichum</name>
    <dbReference type="NCBI Taxonomy" id="126358"/>
    <lineage>
        <taxon>Eukaryota</taxon>
        <taxon>Viridiplantae</taxon>
        <taxon>Streptophyta</taxon>
        <taxon>Embryophyta</taxon>
        <taxon>Tracheophyta</taxon>
        <taxon>Spermatophyta</taxon>
        <taxon>Magnoliopsida</taxon>
        <taxon>eudicotyledons</taxon>
        <taxon>Gunneridae</taxon>
        <taxon>Pentapetalae</taxon>
        <taxon>asterids</taxon>
        <taxon>lamiids</taxon>
        <taxon>Lamiales</taxon>
        <taxon>Oleaceae</taxon>
        <taxon>Forsythieae</taxon>
        <taxon>Abeliophyllum</taxon>
    </lineage>
</organism>
<dbReference type="Gene3D" id="3.40.50.300">
    <property type="entry name" value="P-loop containing nucleotide triphosphate hydrolases"/>
    <property type="match status" value="2"/>
</dbReference>
<feature type="domain" description="NB-ARC" evidence="8">
    <location>
        <begin position="1072"/>
        <end position="1245"/>
    </location>
</feature>
<keyword evidence="2" id="KW-0433">Leucine-rich repeat</keyword>
<dbReference type="Proteomes" id="UP001604336">
    <property type="component" value="Unassembled WGS sequence"/>
</dbReference>
<dbReference type="InterPro" id="IPR055414">
    <property type="entry name" value="LRR_R13L4/SHOC2-like"/>
</dbReference>
<evidence type="ECO:0000256" key="2">
    <source>
        <dbReference type="ARBA" id="ARBA00022614"/>
    </source>
</evidence>
<dbReference type="InterPro" id="IPR041118">
    <property type="entry name" value="Rx_N"/>
</dbReference>